<evidence type="ECO:0000256" key="1">
    <source>
        <dbReference type="ARBA" id="ARBA00022722"/>
    </source>
</evidence>
<feature type="domain" description="PIN" evidence="5">
    <location>
        <begin position="4"/>
        <end position="118"/>
    </location>
</feature>
<dbReference type="GO" id="GO:0004518">
    <property type="term" value="F:nuclease activity"/>
    <property type="evidence" value="ECO:0007669"/>
    <property type="project" value="UniProtKB-KW"/>
</dbReference>
<dbReference type="Proteomes" id="UP000487882">
    <property type="component" value="Unassembled WGS sequence"/>
</dbReference>
<sequence>MTSKLLLDTNILLDYMILDRPEHDSAVTLIDDMLDGKRAAGFVCAGSLKDTYYIARKYAADSVVRTFIQLFMDVLDVLPIDRAACETAIRSNEPDFEDGLIRAVAENNDMDFLISRDQTAFERSSVRSMDAARYVELFKE</sequence>
<accession>A0A7K1J3C7</accession>
<dbReference type="AlphaFoldDB" id="A0A7K1J3C7"/>
<evidence type="ECO:0000256" key="4">
    <source>
        <dbReference type="ARBA" id="ARBA00022842"/>
    </source>
</evidence>
<dbReference type="GO" id="GO:0046872">
    <property type="term" value="F:metal ion binding"/>
    <property type="evidence" value="ECO:0007669"/>
    <property type="project" value="UniProtKB-KW"/>
</dbReference>
<dbReference type="InterPro" id="IPR002716">
    <property type="entry name" value="PIN_dom"/>
</dbReference>
<proteinExistence type="predicted"/>
<keyword evidence="3" id="KW-0378">Hydrolase</keyword>
<organism evidence="6 7">
    <name type="scientific">Bifidobacterium canis</name>
    <dbReference type="NCBI Taxonomy" id="2610880"/>
    <lineage>
        <taxon>Bacteria</taxon>
        <taxon>Bacillati</taxon>
        <taxon>Actinomycetota</taxon>
        <taxon>Actinomycetes</taxon>
        <taxon>Bifidobacteriales</taxon>
        <taxon>Bifidobacteriaceae</taxon>
        <taxon>Bifidobacterium</taxon>
    </lineage>
</organism>
<comment type="caution">
    <text evidence="6">The sequence shown here is derived from an EMBL/GenBank/DDBJ whole genome shotgun (WGS) entry which is preliminary data.</text>
</comment>
<dbReference type="InterPro" id="IPR029060">
    <property type="entry name" value="PIN-like_dom_sf"/>
</dbReference>
<dbReference type="Pfam" id="PF13470">
    <property type="entry name" value="PIN_3"/>
    <property type="match status" value="1"/>
</dbReference>
<evidence type="ECO:0000313" key="6">
    <source>
        <dbReference type="EMBL" id="MUH59134.1"/>
    </source>
</evidence>
<gene>
    <name evidence="6" type="ORF">GSD1FS_0448</name>
</gene>
<dbReference type="GO" id="GO:0016787">
    <property type="term" value="F:hydrolase activity"/>
    <property type="evidence" value="ECO:0007669"/>
    <property type="project" value="UniProtKB-KW"/>
</dbReference>
<keyword evidence="1" id="KW-0540">Nuclease</keyword>
<protein>
    <recommendedName>
        <fullName evidence="5">PIN domain-containing protein</fullName>
    </recommendedName>
</protein>
<dbReference type="Gene3D" id="3.40.50.1010">
    <property type="entry name" value="5'-nuclease"/>
    <property type="match status" value="1"/>
</dbReference>
<dbReference type="RefSeq" id="WP_155588143.1">
    <property type="nucleotide sequence ID" value="NZ_WNLP01000001.1"/>
</dbReference>
<evidence type="ECO:0000259" key="5">
    <source>
        <dbReference type="Pfam" id="PF13470"/>
    </source>
</evidence>
<keyword evidence="2" id="KW-0479">Metal-binding</keyword>
<keyword evidence="4" id="KW-0460">Magnesium</keyword>
<evidence type="ECO:0000256" key="2">
    <source>
        <dbReference type="ARBA" id="ARBA00022723"/>
    </source>
</evidence>
<dbReference type="EMBL" id="WNLP01000001">
    <property type="protein sequence ID" value="MUH59134.1"/>
    <property type="molecule type" value="Genomic_DNA"/>
</dbReference>
<name>A0A7K1J3C7_9BIFI</name>
<evidence type="ECO:0000313" key="7">
    <source>
        <dbReference type="Proteomes" id="UP000487882"/>
    </source>
</evidence>
<evidence type="ECO:0000256" key="3">
    <source>
        <dbReference type="ARBA" id="ARBA00022801"/>
    </source>
</evidence>
<reference evidence="6 7" key="1">
    <citation type="submission" date="2019-09" db="EMBL/GenBank/DDBJ databases">
        <title>Bifidobacterium canis sp. nov., isolated from the digestive tract of German Shepherd dog puppy.</title>
        <authorList>
            <person name="Bunesova V."/>
        </authorList>
    </citation>
    <scope>NUCLEOTIDE SEQUENCE [LARGE SCALE GENOMIC DNA]</scope>
    <source>
        <strain evidence="6 7">GSD1FS</strain>
    </source>
</reference>
<dbReference type="SUPFAM" id="SSF88723">
    <property type="entry name" value="PIN domain-like"/>
    <property type="match status" value="1"/>
</dbReference>
<keyword evidence="7" id="KW-1185">Reference proteome</keyword>